<proteinExistence type="predicted"/>
<dbReference type="EMBL" id="GBXM01015224">
    <property type="protein sequence ID" value="JAH93353.1"/>
    <property type="molecule type" value="Transcribed_RNA"/>
</dbReference>
<feature type="signal peptide" evidence="1">
    <location>
        <begin position="1"/>
        <end position="19"/>
    </location>
</feature>
<sequence>MSMILSKVLLFSFWSFYKADRTEHFYGELLSDQMSDVIFEKEDRGNNVTVPTYCIDPNGYLN</sequence>
<protein>
    <submittedName>
        <fullName evidence="2">Uncharacterized protein</fullName>
    </submittedName>
</protein>
<reference evidence="2" key="2">
    <citation type="journal article" date="2015" name="Fish Shellfish Immunol.">
        <title>Early steps in the European eel (Anguilla anguilla)-Vibrio vulnificus interaction in the gills: Role of the RtxA13 toxin.</title>
        <authorList>
            <person name="Callol A."/>
            <person name="Pajuelo D."/>
            <person name="Ebbesson L."/>
            <person name="Teles M."/>
            <person name="MacKenzie S."/>
            <person name="Amaro C."/>
        </authorList>
    </citation>
    <scope>NUCLEOTIDE SEQUENCE</scope>
</reference>
<evidence type="ECO:0000256" key="1">
    <source>
        <dbReference type="SAM" id="SignalP"/>
    </source>
</evidence>
<keyword evidence="1" id="KW-0732">Signal</keyword>
<evidence type="ECO:0000313" key="2">
    <source>
        <dbReference type="EMBL" id="JAH93353.1"/>
    </source>
</evidence>
<reference evidence="2" key="1">
    <citation type="submission" date="2014-11" db="EMBL/GenBank/DDBJ databases">
        <authorList>
            <person name="Amaro Gonzalez C."/>
        </authorList>
    </citation>
    <scope>NUCLEOTIDE SEQUENCE</scope>
</reference>
<organism evidence="2">
    <name type="scientific">Anguilla anguilla</name>
    <name type="common">European freshwater eel</name>
    <name type="synonym">Muraena anguilla</name>
    <dbReference type="NCBI Taxonomy" id="7936"/>
    <lineage>
        <taxon>Eukaryota</taxon>
        <taxon>Metazoa</taxon>
        <taxon>Chordata</taxon>
        <taxon>Craniata</taxon>
        <taxon>Vertebrata</taxon>
        <taxon>Euteleostomi</taxon>
        <taxon>Actinopterygii</taxon>
        <taxon>Neopterygii</taxon>
        <taxon>Teleostei</taxon>
        <taxon>Anguilliformes</taxon>
        <taxon>Anguillidae</taxon>
        <taxon>Anguilla</taxon>
    </lineage>
</organism>
<feature type="chain" id="PRO_5002435030" evidence="1">
    <location>
        <begin position="20"/>
        <end position="62"/>
    </location>
</feature>
<accession>A0A0E9WV17</accession>
<name>A0A0E9WV17_ANGAN</name>
<dbReference type="AlphaFoldDB" id="A0A0E9WV17"/>